<dbReference type="PANTHER" id="PTHR34407">
    <property type="entry name" value="EXPRESSED PROTEIN"/>
    <property type="match status" value="1"/>
</dbReference>
<dbReference type="CDD" id="cd00229">
    <property type="entry name" value="SGNH_hydrolase"/>
    <property type="match status" value="1"/>
</dbReference>
<dbReference type="EMBL" id="AP023367">
    <property type="protein sequence ID" value="BCJ92770.1"/>
    <property type="molecule type" value="Genomic_DNA"/>
</dbReference>
<dbReference type="AlphaFoldDB" id="A0A6S6R0F9"/>
<dbReference type="InterPro" id="IPR036514">
    <property type="entry name" value="SGNH_hydro_sf"/>
</dbReference>
<evidence type="ECO:0000313" key="2">
    <source>
        <dbReference type="Proteomes" id="UP000515561"/>
    </source>
</evidence>
<dbReference type="RefSeq" id="WP_184094542.1">
    <property type="nucleotide sequence ID" value="NZ_AP023367.1"/>
</dbReference>
<sequence length="379" mass="42394">MEWKQMKERGIVSCGNLYRISKAMKKALEGKPVTVGMIGGSITQGSLSSKPNSCYSYLVYEWWAEKFKDSRITYINGGIGGTTSQFGLARVESDLLIYNPDFIITEFSVNDKATELFKETYEGLIRKILLHPSEPAVMIMNSVQYDNGVNAQDIHNEIGTHYELPIVSLKNSLYSEVEEGRILIREITPDNLHPNDRGHRLVADIVIHMLEKIYEAVTAGDVPGDYNVPEMLITKNRYFDSVRYNNKNCQPERSGFLTDTVLQDGITDVFKNGWRARKLGDTIHFEVSGGMISVQYCKTTQRTAPVAKAVIDGLEEQAILLDANFEETWGDCLYMEDILVGGVSGVHTLDITIVKADNASDLDFYLVSVIAANQNGSNY</sequence>
<name>A0A6S6R0F9_9FIRM</name>
<dbReference type="Pfam" id="PF13472">
    <property type="entry name" value="Lipase_GDSL_2"/>
    <property type="match status" value="1"/>
</dbReference>
<organism evidence="1 2">
    <name type="scientific">Anaerocolumna cellulosilytica</name>
    <dbReference type="NCBI Taxonomy" id="433286"/>
    <lineage>
        <taxon>Bacteria</taxon>
        <taxon>Bacillati</taxon>
        <taxon>Bacillota</taxon>
        <taxon>Clostridia</taxon>
        <taxon>Lachnospirales</taxon>
        <taxon>Lachnospiraceae</taxon>
        <taxon>Anaerocolumna</taxon>
    </lineage>
</organism>
<gene>
    <name evidence="1" type="ORF">acsn021_03390</name>
</gene>
<accession>A0A6S6R0F9</accession>
<evidence type="ECO:0000313" key="1">
    <source>
        <dbReference type="EMBL" id="BCJ92770.1"/>
    </source>
</evidence>
<dbReference type="PANTHER" id="PTHR34407:SF1">
    <property type="entry name" value="SGNH HYDROLASE-TYPE ESTERASE DOMAIN-CONTAINING PROTEIN"/>
    <property type="match status" value="1"/>
</dbReference>
<dbReference type="Proteomes" id="UP000515561">
    <property type="component" value="Chromosome"/>
</dbReference>
<dbReference type="KEGG" id="acel:acsn021_03390"/>
<protein>
    <submittedName>
        <fullName evidence="1">Uncharacterized protein</fullName>
    </submittedName>
</protein>
<dbReference type="SUPFAM" id="SSF52266">
    <property type="entry name" value="SGNH hydrolase"/>
    <property type="match status" value="1"/>
</dbReference>
<keyword evidence="2" id="KW-1185">Reference proteome</keyword>
<reference evidence="1 2" key="1">
    <citation type="journal article" date="2016" name="Int. J. Syst. Evol. Microbiol.">
        <title>Descriptions of Anaerotaenia torta gen. nov., sp. nov. and Anaerocolumna cellulosilytica gen. nov., sp. nov. isolated from a methanogenic reactor of cattle waste.</title>
        <authorList>
            <person name="Uek A."/>
            <person name="Ohtaki Y."/>
            <person name="Kaku N."/>
            <person name="Ueki K."/>
        </authorList>
    </citation>
    <scope>NUCLEOTIDE SEQUENCE [LARGE SCALE GENOMIC DNA]</scope>
    <source>
        <strain evidence="1 2">SN021</strain>
    </source>
</reference>
<dbReference type="InterPro" id="IPR013830">
    <property type="entry name" value="SGNH_hydro"/>
</dbReference>
<proteinExistence type="predicted"/>
<dbReference type="Gene3D" id="3.40.50.1110">
    <property type="entry name" value="SGNH hydrolase"/>
    <property type="match status" value="1"/>
</dbReference>